<organism evidence="1 2">
    <name type="scientific">Croceicoccus pelagius</name>
    <dbReference type="NCBI Taxonomy" id="1703341"/>
    <lineage>
        <taxon>Bacteria</taxon>
        <taxon>Pseudomonadati</taxon>
        <taxon>Pseudomonadota</taxon>
        <taxon>Alphaproteobacteria</taxon>
        <taxon>Sphingomonadales</taxon>
        <taxon>Erythrobacteraceae</taxon>
        <taxon>Croceicoccus</taxon>
    </lineage>
</organism>
<dbReference type="RefSeq" id="WP_066765257.1">
    <property type="nucleotide sequence ID" value="NZ_BMIO01000001.1"/>
</dbReference>
<keyword evidence="1" id="KW-0808">Transferase</keyword>
<dbReference type="InterPro" id="IPR050194">
    <property type="entry name" value="Glycosyltransferase_grp1"/>
</dbReference>
<dbReference type="AlphaFoldDB" id="A0A916Y708"/>
<dbReference type="SUPFAM" id="SSF53756">
    <property type="entry name" value="UDP-Glycosyltransferase/glycogen phosphorylase"/>
    <property type="match status" value="1"/>
</dbReference>
<sequence length="376" mass="42392">MTGTELGGLRNAVARRFGRVAIIYHWLVQMRGGERVLERMLDLFPDADIYTHVYVPDKISAKIRMHRVRTTFINRLPGAARHYQKYLPLMPSALEELDLRGYDLVISNETGPTKGVIPAPDALHACYTHSPMRYLWDHYPDYRASAGRLARLAMSATFPALRRWDVTSAARVDRFMANSRFVQKRIEKYWRRSSQLVHPPVAVDDFAPVSEVSDRYLWVSQMTRYKRPDIAVEAFNRTGRPLLMVGDGDLFEEMARRAGPNITLVRRMDFSELCRAYAEAKALVFTAEEDFGIVPVEAMASGRPVVALGKGGVLDTVAPEVSGMVFAEQSANSLEAGLARFEAWLPHFDPAAAVGHARNFAPEVFDRRFCEAILDA</sequence>
<dbReference type="GO" id="GO:0016757">
    <property type="term" value="F:glycosyltransferase activity"/>
    <property type="evidence" value="ECO:0007669"/>
    <property type="project" value="TreeGrafter"/>
</dbReference>
<keyword evidence="2" id="KW-1185">Reference proteome</keyword>
<dbReference type="PANTHER" id="PTHR45947">
    <property type="entry name" value="SULFOQUINOVOSYL TRANSFERASE SQD2"/>
    <property type="match status" value="1"/>
</dbReference>
<evidence type="ECO:0000313" key="2">
    <source>
        <dbReference type="Proteomes" id="UP000598997"/>
    </source>
</evidence>
<proteinExistence type="predicted"/>
<reference evidence="1 2" key="1">
    <citation type="journal article" date="2014" name="Int. J. Syst. Evol. Microbiol.">
        <title>Complete genome sequence of Corynebacterium casei LMG S-19264T (=DSM 44701T), isolated from a smear-ripened cheese.</title>
        <authorList>
            <consortium name="US DOE Joint Genome Institute (JGI-PGF)"/>
            <person name="Walter F."/>
            <person name="Albersmeier A."/>
            <person name="Kalinowski J."/>
            <person name="Ruckert C."/>
        </authorList>
    </citation>
    <scope>NUCLEOTIDE SEQUENCE [LARGE SCALE GENOMIC DNA]</scope>
    <source>
        <strain evidence="1 2">CGMCC 1.15358</strain>
    </source>
</reference>
<gene>
    <name evidence="1" type="ORF">GCM10010989_04940</name>
</gene>
<protein>
    <submittedName>
        <fullName evidence="1">Glycosyl transferase</fullName>
    </submittedName>
</protein>
<accession>A0A916Y708</accession>
<comment type="caution">
    <text evidence="1">The sequence shown here is derived from an EMBL/GenBank/DDBJ whole genome shotgun (WGS) entry which is preliminary data.</text>
</comment>
<evidence type="ECO:0000313" key="1">
    <source>
        <dbReference type="EMBL" id="GGD33792.1"/>
    </source>
</evidence>
<dbReference type="Pfam" id="PF13692">
    <property type="entry name" value="Glyco_trans_1_4"/>
    <property type="match status" value="1"/>
</dbReference>
<dbReference type="PANTHER" id="PTHR45947:SF3">
    <property type="entry name" value="SULFOQUINOVOSYL TRANSFERASE SQD2"/>
    <property type="match status" value="1"/>
</dbReference>
<dbReference type="EMBL" id="BMIO01000001">
    <property type="protein sequence ID" value="GGD33792.1"/>
    <property type="molecule type" value="Genomic_DNA"/>
</dbReference>
<name>A0A916Y708_9SPHN</name>
<dbReference type="Gene3D" id="3.40.50.2000">
    <property type="entry name" value="Glycogen Phosphorylase B"/>
    <property type="match status" value="2"/>
</dbReference>
<dbReference type="Proteomes" id="UP000598997">
    <property type="component" value="Unassembled WGS sequence"/>
</dbReference>